<evidence type="ECO:0000313" key="2">
    <source>
        <dbReference type="RefSeq" id="XP_030372502.1"/>
    </source>
</evidence>
<protein>
    <submittedName>
        <fullName evidence="2">Uncharacterized protein LOC115622635 isoform X1</fullName>
    </submittedName>
</protein>
<sequence length="367" mass="41886">MRPKEHYELIFDVIPRLYDINSKVFITNLNSIEEQLKSLPLKFCKMYTTRPLSDQLKLYLSNRSGVCLSPCDFHIVEEMQPFMLRLINGRVLEVMMCAGNELGNSLVLLIRRPQDGRLIYFYSAVQQDDLGRLLGQSIFNEWIAGGTDLLFLNLKGAERSFSHVDFDAVAADVVQYGKEHNSGTVVKLPLFGWEHVVRQLALRLPGKVRLMGSYERIYRCLGQDMRRFEDPYYAACVYIYDQSSYVPQPNMVEFPLKRLLWSPLPTRINLIQLCSLLRPDHISGIVQYHDKGNVPPAPTYLQRYRATFKGSSAPADAANESRTQQPAAFVANANASEALNRKTMPTVFPVRRAQICYDGDESDESDL</sequence>
<keyword evidence="1" id="KW-1185">Reference proteome</keyword>
<name>A0A6J2TC13_DROLE</name>
<proteinExistence type="predicted"/>
<reference evidence="2" key="1">
    <citation type="submission" date="2025-08" db="UniProtKB">
        <authorList>
            <consortium name="RefSeq"/>
        </authorList>
    </citation>
    <scope>IDENTIFICATION</scope>
    <source>
        <strain evidence="2">11010-0011.00</strain>
        <tissue evidence="2">Whole body</tissue>
    </source>
</reference>
<dbReference type="AlphaFoldDB" id="A0A6J2TC13"/>
<accession>A0A6J2TC13</accession>
<gene>
    <name evidence="2" type="primary">LOC115622635</name>
</gene>
<dbReference type="GeneID" id="115622635"/>
<evidence type="ECO:0000313" key="1">
    <source>
        <dbReference type="Proteomes" id="UP000504634"/>
    </source>
</evidence>
<organism evidence="1 2">
    <name type="scientific">Drosophila lebanonensis</name>
    <name type="common">Fruit fly</name>
    <name type="synonym">Scaptodrosophila lebanonensis</name>
    <dbReference type="NCBI Taxonomy" id="7225"/>
    <lineage>
        <taxon>Eukaryota</taxon>
        <taxon>Metazoa</taxon>
        <taxon>Ecdysozoa</taxon>
        <taxon>Arthropoda</taxon>
        <taxon>Hexapoda</taxon>
        <taxon>Insecta</taxon>
        <taxon>Pterygota</taxon>
        <taxon>Neoptera</taxon>
        <taxon>Endopterygota</taxon>
        <taxon>Diptera</taxon>
        <taxon>Brachycera</taxon>
        <taxon>Muscomorpha</taxon>
        <taxon>Ephydroidea</taxon>
        <taxon>Drosophilidae</taxon>
        <taxon>Scaptodrosophila</taxon>
    </lineage>
</organism>
<dbReference type="RefSeq" id="XP_030372502.1">
    <property type="nucleotide sequence ID" value="XM_030516642.1"/>
</dbReference>
<dbReference type="Proteomes" id="UP000504634">
    <property type="component" value="Unplaced"/>
</dbReference>